<dbReference type="Pfam" id="PF07842">
    <property type="entry name" value="GCFC"/>
    <property type="match status" value="1"/>
</dbReference>
<dbReference type="PANTHER" id="PTHR23329:SF1">
    <property type="entry name" value="TUFTELIN-INTERACTING PROTEIN 11"/>
    <property type="match status" value="1"/>
</dbReference>
<keyword evidence="6" id="KW-0539">Nucleus</keyword>
<keyword evidence="7" id="KW-0175">Coiled coil</keyword>
<feature type="region of interest" description="Disordered" evidence="8">
    <location>
        <begin position="188"/>
        <end position="222"/>
    </location>
</feature>
<feature type="domain" description="G-patch" evidence="9">
    <location>
        <begin position="130"/>
        <end position="176"/>
    </location>
</feature>
<evidence type="ECO:0000256" key="7">
    <source>
        <dbReference type="SAM" id="Coils"/>
    </source>
</evidence>
<comment type="similarity">
    <text evidence="2">Belongs to the TFP11/STIP family.</text>
</comment>
<keyword evidence="5" id="KW-0508">mRNA splicing</keyword>
<keyword evidence="11" id="KW-1185">Reference proteome</keyword>
<sequence>MEEHEEFDINAGDFEAAMNPGRSFRRQTKDQAIYGMWADSDDEDERPGFSKGSRKKADYSAPVQFISGGIKVGNKMEGEEEEEIDERPTFASKRPKTIFTKEAGGQVLAGMRGGQFQEVNAAEWTKKSGKGDVIMQMMQKMGYVHGKGLGANKQGIVEPIEAKVRPGRAAVGGYGREQKGPKFGESAAEAQARITGGPEPDASADLRQAAKGQSWKKSNAGKKGKVQYKTVDDIVAEGAATRFDQLSGLQGAGMKIIDMTGPEQKVYNDFSSYTKRTKTEDFGSTRQKFDIPELTHNLNTLMNVTEEEILKNERELRFLKDQNFVLQEDQKRLDKEATQAREEVARMNEVTEIIKRFQRKSVQGGPTLEDCKELITHLRADYAVEYKLFGLDAIAMTSVLPIIKQYFAEWDPLDPDQGETGLEMLEEWRDVLAESKTASMFDSYKKESNTLPAFDVCIWEAWMPKVRRAALSWNPAENGPAMLNLVGIWLAFLPRWIGENLLEQVLIPRIKEQVDLWDPSSDRIPIDSWLLPWREIMGDRLLLVYPTIRQKLAQGLKKWRPGDRSAIASIRPWKDAFVSGSMHSFLAMNIVPKLERALQTMNINTTAEFEYIELFDWMEMIHVDVICQMMIKSFFPRFYEQLCMRLTHPSYNLAIAQEYYKSWKNLLPPPLTQLKPIRDELTRCLMAINQVQKGLTLPFAAASAPPTMAYPPGNYPPNSQFFRR</sequence>
<dbReference type="EMBL" id="JAKKPZ010000029">
    <property type="protein sequence ID" value="KAI1709720.1"/>
    <property type="molecule type" value="Genomic_DNA"/>
</dbReference>
<dbReference type="GO" id="GO:0003677">
    <property type="term" value="F:DNA binding"/>
    <property type="evidence" value="ECO:0007669"/>
    <property type="project" value="UniProtKB-KW"/>
</dbReference>
<protein>
    <submittedName>
        <fullName evidence="10">GC-rich sequence DNA-binding factor-like protein domain-containing protein</fullName>
    </submittedName>
</protein>
<proteinExistence type="inferred from homology"/>
<dbReference type="Proteomes" id="UP001201812">
    <property type="component" value="Unassembled WGS sequence"/>
</dbReference>
<dbReference type="InterPro" id="IPR022159">
    <property type="entry name" value="STIP/TFIP11_N"/>
</dbReference>
<evidence type="ECO:0000256" key="1">
    <source>
        <dbReference type="ARBA" id="ARBA00004123"/>
    </source>
</evidence>
<evidence type="ECO:0000256" key="6">
    <source>
        <dbReference type="ARBA" id="ARBA00023242"/>
    </source>
</evidence>
<dbReference type="GO" id="GO:0000390">
    <property type="term" value="P:spliceosomal complex disassembly"/>
    <property type="evidence" value="ECO:0007669"/>
    <property type="project" value="InterPro"/>
</dbReference>
<dbReference type="GO" id="GO:0071008">
    <property type="term" value="C:U2-type post-mRNA release spliceosomal complex"/>
    <property type="evidence" value="ECO:0007669"/>
    <property type="project" value="TreeGrafter"/>
</dbReference>
<organism evidence="10 11">
    <name type="scientific">Ditylenchus destructor</name>
    <dbReference type="NCBI Taxonomy" id="166010"/>
    <lineage>
        <taxon>Eukaryota</taxon>
        <taxon>Metazoa</taxon>
        <taxon>Ecdysozoa</taxon>
        <taxon>Nematoda</taxon>
        <taxon>Chromadorea</taxon>
        <taxon>Rhabditida</taxon>
        <taxon>Tylenchina</taxon>
        <taxon>Tylenchomorpha</taxon>
        <taxon>Sphaerularioidea</taxon>
        <taxon>Anguinidae</taxon>
        <taxon>Anguininae</taxon>
        <taxon>Ditylenchus</taxon>
    </lineage>
</organism>
<evidence type="ECO:0000256" key="2">
    <source>
        <dbReference type="ARBA" id="ARBA00010900"/>
    </source>
</evidence>
<dbReference type="InterPro" id="IPR045211">
    <property type="entry name" value="TFP11/STIP/Ntr1"/>
</dbReference>
<dbReference type="Pfam" id="PF01585">
    <property type="entry name" value="G-patch"/>
    <property type="match status" value="1"/>
</dbReference>
<keyword evidence="10" id="KW-0238">DNA-binding</keyword>
<evidence type="ECO:0000313" key="10">
    <source>
        <dbReference type="EMBL" id="KAI1709720.1"/>
    </source>
</evidence>
<evidence type="ECO:0000256" key="8">
    <source>
        <dbReference type="SAM" id="MobiDB-lite"/>
    </source>
</evidence>
<dbReference type="SMART" id="SM00443">
    <property type="entry name" value="G_patch"/>
    <property type="match status" value="1"/>
</dbReference>
<evidence type="ECO:0000259" key="9">
    <source>
        <dbReference type="PROSITE" id="PS50174"/>
    </source>
</evidence>
<feature type="coiled-coil region" evidence="7">
    <location>
        <begin position="302"/>
        <end position="350"/>
    </location>
</feature>
<keyword evidence="4" id="KW-0747">Spliceosome</keyword>
<keyword evidence="3" id="KW-0507">mRNA processing</keyword>
<dbReference type="AlphaFoldDB" id="A0AAD4N2U2"/>
<dbReference type="PANTHER" id="PTHR23329">
    <property type="entry name" value="TUFTELIN-INTERACTING PROTEIN 11-RELATED"/>
    <property type="match status" value="1"/>
</dbReference>
<reference evidence="10" key="1">
    <citation type="submission" date="2022-01" db="EMBL/GenBank/DDBJ databases">
        <title>Genome Sequence Resource for Two Populations of Ditylenchus destructor, the Migratory Endoparasitic Phytonematode.</title>
        <authorList>
            <person name="Zhang H."/>
            <person name="Lin R."/>
            <person name="Xie B."/>
        </authorList>
    </citation>
    <scope>NUCLEOTIDE SEQUENCE</scope>
    <source>
        <strain evidence="10">BazhouSP</strain>
    </source>
</reference>
<gene>
    <name evidence="10" type="ORF">DdX_11112</name>
</gene>
<dbReference type="InterPro" id="IPR022783">
    <property type="entry name" value="GCFC_dom"/>
</dbReference>
<accession>A0AAD4N2U2</accession>
<dbReference type="InterPro" id="IPR000467">
    <property type="entry name" value="G_patch_dom"/>
</dbReference>
<evidence type="ECO:0000313" key="11">
    <source>
        <dbReference type="Proteomes" id="UP001201812"/>
    </source>
</evidence>
<feature type="region of interest" description="Disordered" evidence="8">
    <location>
        <begin position="1"/>
        <end position="58"/>
    </location>
</feature>
<evidence type="ECO:0000256" key="5">
    <source>
        <dbReference type="ARBA" id="ARBA00023187"/>
    </source>
</evidence>
<dbReference type="PROSITE" id="PS50174">
    <property type="entry name" value="G_PATCH"/>
    <property type="match status" value="1"/>
</dbReference>
<name>A0AAD4N2U2_9BILA</name>
<comment type="caution">
    <text evidence="10">The sequence shown here is derived from an EMBL/GenBank/DDBJ whole genome shotgun (WGS) entry which is preliminary data.</text>
</comment>
<dbReference type="Pfam" id="PF12457">
    <property type="entry name" value="TIP_N"/>
    <property type="match status" value="1"/>
</dbReference>
<comment type="subcellular location">
    <subcellularLocation>
        <location evidence="1">Nucleus</location>
    </subcellularLocation>
</comment>
<evidence type="ECO:0000256" key="4">
    <source>
        <dbReference type="ARBA" id="ARBA00022728"/>
    </source>
</evidence>
<evidence type="ECO:0000256" key="3">
    <source>
        <dbReference type="ARBA" id="ARBA00022664"/>
    </source>
</evidence>